<gene>
    <name evidence="2" type="ordered locus">Mmar10_1099</name>
</gene>
<dbReference type="eggNOG" id="ENOG5033HH9">
    <property type="taxonomic scope" value="Bacteria"/>
</dbReference>
<proteinExistence type="predicted"/>
<feature type="transmembrane region" description="Helical" evidence="1">
    <location>
        <begin position="112"/>
        <end position="132"/>
    </location>
</feature>
<keyword evidence="1" id="KW-0812">Transmembrane</keyword>
<feature type="transmembrane region" description="Helical" evidence="1">
    <location>
        <begin position="60"/>
        <end position="80"/>
    </location>
</feature>
<dbReference type="EMBL" id="CP000449">
    <property type="protein sequence ID" value="ABI65392.1"/>
    <property type="molecule type" value="Genomic_DNA"/>
</dbReference>
<accession>Q0AQP5</accession>
<protein>
    <submittedName>
        <fullName evidence="2">Uncharacterized protein</fullName>
    </submittedName>
</protein>
<keyword evidence="1" id="KW-1133">Transmembrane helix</keyword>
<sequence precursor="true">MVRMILAVLAGVIAGGIVTGVLEALGHMAMPLPEGLIPEDLNDREALNAALAQVPDANRVAVIAAWAGGALMAGWVTTTLARRHHLALALVAGGGLLFAGLSNLILIPSPLWMWAFGLAVFLPMAWLGYRLAGKRG</sequence>
<keyword evidence="3" id="KW-1185">Reference proteome</keyword>
<keyword evidence="1" id="KW-0472">Membrane</keyword>
<evidence type="ECO:0000313" key="2">
    <source>
        <dbReference type="EMBL" id="ABI65392.1"/>
    </source>
</evidence>
<organism evidence="2 3">
    <name type="scientific">Maricaulis maris (strain MCS10)</name>
    <name type="common">Caulobacter maris</name>
    <dbReference type="NCBI Taxonomy" id="394221"/>
    <lineage>
        <taxon>Bacteria</taxon>
        <taxon>Pseudomonadati</taxon>
        <taxon>Pseudomonadota</taxon>
        <taxon>Alphaproteobacteria</taxon>
        <taxon>Maricaulales</taxon>
        <taxon>Maricaulaceae</taxon>
        <taxon>Maricaulis</taxon>
    </lineage>
</organism>
<evidence type="ECO:0000313" key="3">
    <source>
        <dbReference type="Proteomes" id="UP000001964"/>
    </source>
</evidence>
<reference evidence="2 3" key="1">
    <citation type="submission" date="2006-08" db="EMBL/GenBank/DDBJ databases">
        <title>Complete sequence of Maricaulis maris MCS10.</title>
        <authorList>
            <consortium name="US DOE Joint Genome Institute"/>
            <person name="Copeland A."/>
            <person name="Lucas S."/>
            <person name="Lapidus A."/>
            <person name="Barry K."/>
            <person name="Detter J.C."/>
            <person name="Glavina del Rio T."/>
            <person name="Hammon N."/>
            <person name="Israni S."/>
            <person name="Dalin E."/>
            <person name="Tice H."/>
            <person name="Pitluck S."/>
            <person name="Saunders E."/>
            <person name="Brettin T."/>
            <person name="Bruce D."/>
            <person name="Han C."/>
            <person name="Tapia R."/>
            <person name="Gilna P."/>
            <person name="Schmutz J."/>
            <person name="Larimer F."/>
            <person name="Land M."/>
            <person name="Hauser L."/>
            <person name="Kyrpides N."/>
            <person name="Mikhailova N."/>
            <person name="Viollier P."/>
            <person name="Stephens C."/>
            <person name="Richardson P."/>
        </authorList>
    </citation>
    <scope>NUCLEOTIDE SEQUENCE [LARGE SCALE GENOMIC DNA]</scope>
    <source>
        <strain evidence="2 3">MCS10</strain>
    </source>
</reference>
<name>Q0AQP5_MARMM</name>
<feature type="transmembrane region" description="Helical" evidence="1">
    <location>
        <begin position="87"/>
        <end position="106"/>
    </location>
</feature>
<dbReference type="AlphaFoldDB" id="Q0AQP5"/>
<dbReference type="OrthoDB" id="6025129at2"/>
<dbReference type="HOGENOM" id="CLU_153126_0_0_5"/>
<evidence type="ECO:0000256" key="1">
    <source>
        <dbReference type="SAM" id="Phobius"/>
    </source>
</evidence>
<dbReference type="KEGG" id="mmr:Mmar10_1099"/>
<dbReference type="RefSeq" id="WP_011643039.1">
    <property type="nucleotide sequence ID" value="NC_008347.1"/>
</dbReference>
<dbReference type="Proteomes" id="UP000001964">
    <property type="component" value="Chromosome"/>
</dbReference>